<reference evidence="2 3" key="1">
    <citation type="submission" date="2016-01" db="EMBL/GenBank/DDBJ databases">
        <title>The new phylogeny of the genus Mycobacterium.</title>
        <authorList>
            <person name="Tarcisio F."/>
            <person name="Conor M."/>
            <person name="Antonella G."/>
            <person name="Elisabetta G."/>
            <person name="Giulia F.S."/>
            <person name="Sara T."/>
            <person name="Anna F."/>
            <person name="Clotilde B."/>
            <person name="Roberto B."/>
            <person name="Veronica D.S."/>
            <person name="Fabio R."/>
            <person name="Monica P."/>
            <person name="Olivier J."/>
            <person name="Enrico T."/>
            <person name="Nicola S."/>
        </authorList>
    </citation>
    <scope>NUCLEOTIDE SEQUENCE [LARGE SCALE GENOMIC DNA]</scope>
    <source>
        <strain evidence="2 3">DSM 45394</strain>
    </source>
</reference>
<keyword evidence="1" id="KW-1133">Transmembrane helix</keyword>
<feature type="transmembrane region" description="Helical" evidence="1">
    <location>
        <begin position="67"/>
        <end position="100"/>
    </location>
</feature>
<evidence type="ECO:0000313" key="2">
    <source>
        <dbReference type="EMBL" id="ORW08039.1"/>
    </source>
</evidence>
<feature type="transmembrane region" description="Helical" evidence="1">
    <location>
        <begin position="12"/>
        <end position="36"/>
    </location>
</feature>
<evidence type="ECO:0000256" key="1">
    <source>
        <dbReference type="SAM" id="Phobius"/>
    </source>
</evidence>
<dbReference type="AlphaFoldDB" id="A0A1X1YAE1"/>
<proteinExistence type="predicted"/>
<comment type="caution">
    <text evidence="2">The sequence shown here is derived from an EMBL/GenBank/DDBJ whole genome shotgun (WGS) entry which is preliminary data.</text>
</comment>
<keyword evidence="1" id="KW-0472">Membrane</keyword>
<evidence type="ECO:0000313" key="3">
    <source>
        <dbReference type="Proteomes" id="UP000193866"/>
    </source>
</evidence>
<organism evidence="2 3">
    <name type="scientific">Mycolicibacter longobardus</name>
    <dbReference type="NCBI Taxonomy" id="1108812"/>
    <lineage>
        <taxon>Bacteria</taxon>
        <taxon>Bacillati</taxon>
        <taxon>Actinomycetota</taxon>
        <taxon>Actinomycetes</taxon>
        <taxon>Mycobacteriales</taxon>
        <taxon>Mycobacteriaceae</taxon>
        <taxon>Mycolicibacter</taxon>
    </lineage>
</organism>
<protein>
    <submittedName>
        <fullName evidence="2">Uncharacterized protein</fullName>
    </submittedName>
</protein>
<name>A0A1X1YAE1_9MYCO</name>
<dbReference type="OrthoDB" id="9841014at2"/>
<gene>
    <name evidence="2" type="ORF">AWC16_20085</name>
</gene>
<feature type="transmembrane region" description="Helical" evidence="1">
    <location>
        <begin position="42"/>
        <end position="60"/>
    </location>
</feature>
<keyword evidence="3" id="KW-1185">Reference proteome</keyword>
<dbReference type="EMBL" id="LQPG01000039">
    <property type="protein sequence ID" value="ORW08039.1"/>
    <property type="molecule type" value="Genomic_DNA"/>
</dbReference>
<dbReference type="Proteomes" id="UP000193866">
    <property type="component" value="Unassembled WGS sequence"/>
</dbReference>
<dbReference type="RefSeq" id="WP_085266324.1">
    <property type="nucleotide sequence ID" value="NZ_LQPG01000039.1"/>
</dbReference>
<dbReference type="STRING" id="1108812.AWC16_20085"/>
<sequence length="115" mass="11816">MTSSKPQQAISTTVMFYALVALGVLGLCGWTAISVLALNAAYAWPVGIPVFAAGAALWIVRPAPWRIWAAVIGWALASQAAIDAFGWAGAAAALLAGAVLSHRLLRVAKAEDATA</sequence>
<keyword evidence="1" id="KW-0812">Transmembrane</keyword>
<accession>A0A1X1YAE1</accession>